<comment type="caution">
    <text evidence="1">The sequence shown here is derived from an EMBL/GenBank/DDBJ whole genome shotgun (WGS) entry which is preliminary data.</text>
</comment>
<dbReference type="EMBL" id="LQYW01000029">
    <property type="protein sequence ID" value="KYD31962.1"/>
    <property type="molecule type" value="Genomic_DNA"/>
</dbReference>
<organism evidence="1 2">
    <name type="scientific">Parageobacillus toebii</name>
    <dbReference type="NCBI Taxonomy" id="153151"/>
    <lineage>
        <taxon>Bacteria</taxon>
        <taxon>Bacillati</taxon>
        <taxon>Bacillota</taxon>
        <taxon>Bacilli</taxon>
        <taxon>Bacillales</taxon>
        <taxon>Anoxybacillaceae</taxon>
        <taxon>Parageobacillus</taxon>
    </lineage>
</organism>
<reference evidence="1 2" key="1">
    <citation type="submission" date="2016-01" db="EMBL/GenBank/DDBJ databases">
        <title>Draft Genome Sequences of Seven Thermophilic Sporeformers Isolated from Foods.</title>
        <authorList>
            <person name="Berendsen E.M."/>
            <person name="Wells-Bennik M.H."/>
            <person name="Krawcyk A.O."/>
            <person name="De Jong A."/>
            <person name="Holsappel S."/>
            <person name="Eijlander R.T."/>
            <person name="Kuipers O.P."/>
        </authorList>
    </citation>
    <scope>NUCLEOTIDE SEQUENCE [LARGE SCALE GENOMIC DNA]</scope>
    <source>
        <strain evidence="1 2">B4110</strain>
    </source>
</reference>
<evidence type="ECO:0000313" key="1">
    <source>
        <dbReference type="EMBL" id="KYD31962.1"/>
    </source>
</evidence>
<accession>A0A150N5T6</accession>
<protein>
    <submittedName>
        <fullName evidence="1">Uncharacterized protein</fullName>
    </submittedName>
</protein>
<name>A0A150N5T6_9BACL</name>
<evidence type="ECO:0000313" key="2">
    <source>
        <dbReference type="Proteomes" id="UP000075324"/>
    </source>
</evidence>
<dbReference type="Proteomes" id="UP000075324">
    <property type="component" value="Unassembled WGS sequence"/>
</dbReference>
<proteinExistence type="predicted"/>
<gene>
    <name evidence="1" type="ORF">B4110_2995</name>
</gene>
<dbReference type="AlphaFoldDB" id="A0A150N5T6"/>
<sequence length="51" mass="6221">MQKNFSARFVGKYQKIENFFSRNLYTVVEYKYQQQENLGKDAMQIDLRQSH</sequence>